<proteinExistence type="predicted"/>
<dbReference type="EMBL" id="BAABCN010000002">
    <property type="protein sequence ID" value="GAA3863207.1"/>
    <property type="molecule type" value="Genomic_DNA"/>
</dbReference>
<dbReference type="SMART" id="SM00347">
    <property type="entry name" value="HTH_MARR"/>
    <property type="match status" value="1"/>
</dbReference>
<dbReference type="PANTHER" id="PTHR33164">
    <property type="entry name" value="TRANSCRIPTIONAL REGULATOR, MARR FAMILY"/>
    <property type="match status" value="1"/>
</dbReference>
<dbReference type="InterPro" id="IPR000835">
    <property type="entry name" value="HTH_MarR-typ"/>
</dbReference>
<dbReference type="Gene3D" id="1.10.10.10">
    <property type="entry name" value="Winged helix-like DNA-binding domain superfamily/Winged helix DNA-binding domain"/>
    <property type="match status" value="1"/>
</dbReference>
<dbReference type="InterPro" id="IPR039422">
    <property type="entry name" value="MarR/SlyA-like"/>
</dbReference>
<dbReference type="Proteomes" id="UP001501803">
    <property type="component" value="Unassembled WGS sequence"/>
</dbReference>
<dbReference type="SUPFAM" id="SSF46785">
    <property type="entry name" value="Winged helix' DNA-binding domain"/>
    <property type="match status" value="1"/>
</dbReference>
<reference evidence="3" key="1">
    <citation type="journal article" date="2019" name="Int. J. Syst. Evol. Microbiol.">
        <title>The Global Catalogue of Microorganisms (GCM) 10K type strain sequencing project: providing services to taxonomists for standard genome sequencing and annotation.</title>
        <authorList>
            <consortium name="The Broad Institute Genomics Platform"/>
            <consortium name="The Broad Institute Genome Sequencing Center for Infectious Disease"/>
            <person name="Wu L."/>
            <person name="Ma J."/>
        </authorList>
    </citation>
    <scope>NUCLEOTIDE SEQUENCE [LARGE SCALE GENOMIC DNA]</scope>
    <source>
        <strain evidence="3">JCM 17021</strain>
    </source>
</reference>
<dbReference type="RefSeq" id="WP_345061773.1">
    <property type="nucleotide sequence ID" value="NZ_BAABCN010000002.1"/>
</dbReference>
<sequence length="144" mass="15320">MTVSHDSSAQLLELWLSARTAVTNLERALGERVQTECRASLATYTLLCTLSAPDDPLNQQAIAAVLGLNKSSVSRQVDAAVKDGYATVDASPLSRREKTVVVTARGRAVVETGNRVLAEFASGLDTDDAAHAIRVLTALSARNR</sequence>
<keyword evidence="3" id="KW-1185">Reference proteome</keyword>
<organism evidence="2 3">
    <name type="scientific">Leifsonia kafniensis</name>
    <dbReference type="NCBI Taxonomy" id="475957"/>
    <lineage>
        <taxon>Bacteria</taxon>
        <taxon>Bacillati</taxon>
        <taxon>Actinomycetota</taxon>
        <taxon>Actinomycetes</taxon>
        <taxon>Micrococcales</taxon>
        <taxon>Microbacteriaceae</taxon>
        <taxon>Leifsonia</taxon>
    </lineage>
</organism>
<dbReference type="PANTHER" id="PTHR33164:SF43">
    <property type="entry name" value="HTH-TYPE TRANSCRIPTIONAL REPRESSOR YETL"/>
    <property type="match status" value="1"/>
</dbReference>
<evidence type="ECO:0000313" key="3">
    <source>
        <dbReference type="Proteomes" id="UP001501803"/>
    </source>
</evidence>
<protein>
    <recommendedName>
        <fullName evidence="1">HTH marR-type domain-containing protein</fullName>
    </recommendedName>
</protein>
<dbReference type="InterPro" id="IPR036390">
    <property type="entry name" value="WH_DNA-bd_sf"/>
</dbReference>
<name>A0ABP7K2I9_9MICO</name>
<feature type="domain" description="HTH marR-type" evidence="1">
    <location>
        <begin position="32"/>
        <end position="129"/>
    </location>
</feature>
<comment type="caution">
    <text evidence="2">The sequence shown here is derived from an EMBL/GenBank/DDBJ whole genome shotgun (WGS) entry which is preliminary data.</text>
</comment>
<dbReference type="InterPro" id="IPR036388">
    <property type="entry name" value="WH-like_DNA-bd_sf"/>
</dbReference>
<evidence type="ECO:0000259" key="1">
    <source>
        <dbReference type="SMART" id="SM00347"/>
    </source>
</evidence>
<gene>
    <name evidence="2" type="ORF">GCM10022381_04060</name>
</gene>
<accession>A0ABP7K2I9</accession>
<evidence type="ECO:0000313" key="2">
    <source>
        <dbReference type="EMBL" id="GAA3863207.1"/>
    </source>
</evidence>
<dbReference type="Pfam" id="PF12802">
    <property type="entry name" value="MarR_2"/>
    <property type="match status" value="1"/>
</dbReference>